<comment type="pathway">
    <text evidence="2 14">Cofactor biosynthesis; FMN biosynthesis; FMN from riboflavin (ATP route): step 1/1.</text>
</comment>
<dbReference type="EC" id="2.7.1.26" evidence="14"/>
<dbReference type="GO" id="GO:0009398">
    <property type="term" value="P:FMN biosynthetic process"/>
    <property type="evidence" value="ECO:0007669"/>
    <property type="project" value="UniProtKB-UniRule"/>
</dbReference>
<dbReference type="SUPFAM" id="SSF52374">
    <property type="entry name" value="Nucleotidylyl transferase"/>
    <property type="match status" value="1"/>
</dbReference>
<keyword evidence="5 14" id="KW-0808">Transferase</keyword>
<dbReference type="Gene3D" id="3.40.50.620">
    <property type="entry name" value="HUPs"/>
    <property type="match status" value="1"/>
</dbReference>
<dbReference type="InterPro" id="IPR023465">
    <property type="entry name" value="Riboflavin_kinase_dom_sf"/>
</dbReference>
<dbReference type="GO" id="GO:0006747">
    <property type="term" value="P:FAD biosynthetic process"/>
    <property type="evidence" value="ECO:0007669"/>
    <property type="project" value="UniProtKB-UniRule"/>
</dbReference>
<evidence type="ECO:0000256" key="1">
    <source>
        <dbReference type="ARBA" id="ARBA00004726"/>
    </source>
</evidence>
<dbReference type="GO" id="GO:0005524">
    <property type="term" value="F:ATP binding"/>
    <property type="evidence" value="ECO:0007669"/>
    <property type="project" value="UniProtKB-UniRule"/>
</dbReference>
<comment type="caution">
    <text evidence="16">The sequence shown here is derived from an EMBL/GenBank/DDBJ whole genome shotgun (WGS) entry which is preliminary data.</text>
</comment>
<dbReference type="InterPro" id="IPR015865">
    <property type="entry name" value="Riboflavin_kinase_bac/euk"/>
</dbReference>
<accession>A0A930B6S0</accession>
<dbReference type="Pfam" id="PF06574">
    <property type="entry name" value="FAD_syn"/>
    <property type="match status" value="1"/>
</dbReference>
<dbReference type="NCBIfam" id="NF004162">
    <property type="entry name" value="PRK05627.1-5"/>
    <property type="match status" value="1"/>
</dbReference>
<evidence type="ECO:0000256" key="11">
    <source>
        <dbReference type="ARBA" id="ARBA00023268"/>
    </source>
</evidence>
<dbReference type="PANTHER" id="PTHR22749:SF6">
    <property type="entry name" value="RIBOFLAVIN KINASE"/>
    <property type="match status" value="1"/>
</dbReference>
<evidence type="ECO:0000313" key="16">
    <source>
        <dbReference type="EMBL" id="MBF1128617.1"/>
    </source>
</evidence>
<feature type="domain" description="Riboflavin kinase" evidence="15">
    <location>
        <begin position="181"/>
        <end position="306"/>
    </location>
</feature>
<evidence type="ECO:0000256" key="13">
    <source>
        <dbReference type="ARBA" id="ARBA00049494"/>
    </source>
</evidence>
<evidence type="ECO:0000256" key="5">
    <source>
        <dbReference type="ARBA" id="ARBA00022679"/>
    </source>
</evidence>
<organism evidence="16 17">
    <name type="scientific">Dialister invisus</name>
    <dbReference type="NCBI Taxonomy" id="218538"/>
    <lineage>
        <taxon>Bacteria</taxon>
        <taxon>Bacillati</taxon>
        <taxon>Bacillota</taxon>
        <taxon>Negativicutes</taxon>
        <taxon>Veillonellales</taxon>
        <taxon>Veillonellaceae</taxon>
        <taxon>Dialister</taxon>
    </lineage>
</organism>
<proteinExistence type="inferred from homology"/>
<dbReference type="GO" id="GO:0009231">
    <property type="term" value="P:riboflavin biosynthetic process"/>
    <property type="evidence" value="ECO:0007669"/>
    <property type="project" value="InterPro"/>
</dbReference>
<comment type="catalytic activity">
    <reaction evidence="13 14">
        <text>FMN + ATP + H(+) = FAD + diphosphate</text>
        <dbReference type="Rhea" id="RHEA:17237"/>
        <dbReference type="ChEBI" id="CHEBI:15378"/>
        <dbReference type="ChEBI" id="CHEBI:30616"/>
        <dbReference type="ChEBI" id="CHEBI:33019"/>
        <dbReference type="ChEBI" id="CHEBI:57692"/>
        <dbReference type="ChEBI" id="CHEBI:58210"/>
        <dbReference type="EC" id="2.7.7.2"/>
    </reaction>
</comment>
<keyword evidence="3 14" id="KW-0285">Flavoprotein</keyword>
<dbReference type="InterPro" id="IPR015864">
    <property type="entry name" value="FAD_synthase"/>
</dbReference>
<keyword evidence="8 14" id="KW-0418">Kinase</keyword>
<protein>
    <recommendedName>
        <fullName evidence="14">Riboflavin biosynthesis protein</fullName>
    </recommendedName>
    <domain>
        <recommendedName>
            <fullName evidence="14">Riboflavin kinase</fullName>
            <ecNumber evidence="14">2.7.1.26</ecNumber>
        </recommendedName>
        <alternativeName>
            <fullName evidence="14">Flavokinase</fullName>
        </alternativeName>
    </domain>
    <domain>
        <recommendedName>
            <fullName evidence="14">FMN adenylyltransferase</fullName>
            <ecNumber evidence="14">2.7.7.2</ecNumber>
        </recommendedName>
        <alternativeName>
            <fullName evidence="14">FAD pyrophosphorylase</fullName>
        </alternativeName>
        <alternativeName>
            <fullName evidence="14">FAD synthase</fullName>
        </alternativeName>
    </domain>
</protein>
<dbReference type="PIRSF" id="PIRSF004491">
    <property type="entry name" value="FAD_Synth"/>
    <property type="match status" value="1"/>
</dbReference>
<keyword evidence="4 14" id="KW-0288">FMN</keyword>
<evidence type="ECO:0000256" key="14">
    <source>
        <dbReference type="PIRNR" id="PIRNR004491"/>
    </source>
</evidence>
<evidence type="ECO:0000256" key="10">
    <source>
        <dbReference type="ARBA" id="ARBA00022840"/>
    </source>
</evidence>
<keyword evidence="11" id="KW-0511">Multifunctional enzyme</keyword>
<evidence type="ECO:0000256" key="6">
    <source>
        <dbReference type="ARBA" id="ARBA00022695"/>
    </source>
</evidence>
<dbReference type="SMART" id="SM00904">
    <property type="entry name" value="Flavokinase"/>
    <property type="match status" value="1"/>
</dbReference>
<dbReference type="EMBL" id="JABZMK010000001">
    <property type="protein sequence ID" value="MBF1128617.1"/>
    <property type="molecule type" value="Genomic_DNA"/>
</dbReference>
<dbReference type="GO" id="GO:0003919">
    <property type="term" value="F:FMN adenylyltransferase activity"/>
    <property type="evidence" value="ECO:0007669"/>
    <property type="project" value="UniProtKB-UniRule"/>
</dbReference>
<dbReference type="InterPro" id="IPR023468">
    <property type="entry name" value="Riboflavin_kinase"/>
</dbReference>
<dbReference type="EC" id="2.7.7.2" evidence="14"/>
<evidence type="ECO:0000256" key="3">
    <source>
        <dbReference type="ARBA" id="ARBA00022630"/>
    </source>
</evidence>
<evidence type="ECO:0000313" key="17">
    <source>
        <dbReference type="Proteomes" id="UP000757890"/>
    </source>
</evidence>
<evidence type="ECO:0000256" key="2">
    <source>
        <dbReference type="ARBA" id="ARBA00005201"/>
    </source>
</evidence>
<keyword evidence="9 14" id="KW-0274">FAD</keyword>
<dbReference type="InterPro" id="IPR014729">
    <property type="entry name" value="Rossmann-like_a/b/a_fold"/>
</dbReference>
<dbReference type="SUPFAM" id="SSF82114">
    <property type="entry name" value="Riboflavin kinase-like"/>
    <property type="match status" value="1"/>
</dbReference>
<sequence>MNIIKTLDQLPEKRPVVLAFGFFDGVHRGHQAVLQACLRLAREKKAMPAAVTFYPHPLTVLLPSASIQLLLSESEKEELFKQMGFETTVVISPTEEFLGQSAGRFLQSLSRITSLCGIVTGENFTFGKNAEGNAELLNSYFLDKGIFIQIVKLEKAEGGVISSTRIRKCILQGDVKKAGYFLGRPYRICGDIIHGFRRGTEVLGFPTANLKPERERAVPGDGVYATRAFIRGRQYPSVTNVGTNPTFGNKERSIETFIFSFDEKIYDAPFALEWIEKIREEKQFPDIEALRRQIEEDIKRAKQILEV</sequence>
<keyword evidence="7 14" id="KW-0547">Nucleotide-binding</keyword>
<keyword evidence="6 14" id="KW-0548">Nucleotidyltransferase</keyword>
<dbReference type="GO" id="GO:0008531">
    <property type="term" value="F:riboflavin kinase activity"/>
    <property type="evidence" value="ECO:0007669"/>
    <property type="project" value="UniProtKB-UniRule"/>
</dbReference>
<comment type="catalytic activity">
    <reaction evidence="12 14">
        <text>riboflavin + ATP = FMN + ADP + H(+)</text>
        <dbReference type="Rhea" id="RHEA:14357"/>
        <dbReference type="ChEBI" id="CHEBI:15378"/>
        <dbReference type="ChEBI" id="CHEBI:30616"/>
        <dbReference type="ChEBI" id="CHEBI:57986"/>
        <dbReference type="ChEBI" id="CHEBI:58210"/>
        <dbReference type="ChEBI" id="CHEBI:456216"/>
        <dbReference type="EC" id="2.7.1.26"/>
    </reaction>
</comment>
<evidence type="ECO:0000256" key="8">
    <source>
        <dbReference type="ARBA" id="ARBA00022777"/>
    </source>
</evidence>
<gene>
    <name evidence="16" type="ORF">HXL70_01005</name>
</gene>
<dbReference type="NCBIfam" id="TIGR00083">
    <property type="entry name" value="ribF"/>
    <property type="match status" value="1"/>
</dbReference>
<dbReference type="Gene3D" id="2.40.30.30">
    <property type="entry name" value="Riboflavin kinase-like"/>
    <property type="match status" value="1"/>
</dbReference>
<name>A0A930B6S0_9FIRM</name>
<comment type="pathway">
    <text evidence="1 14">Cofactor biosynthesis; FAD biosynthesis; FAD from FMN: step 1/1.</text>
</comment>
<evidence type="ECO:0000259" key="15">
    <source>
        <dbReference type="SMART" id="SM00904"/>
    </source>
</evidence>
<dbReference type="Proteomes" id="UP000757890">
    <property type="component" value="Unassembled WGS sequence"/>
</dbReference>
<dbReference type="AlphaFoldDB" id="A0A930B6S0"/>
<evidence type="ECO:0000256" key="7">
    <source>
        <dbReference type="ARBA" id="ARBA00022741"/>
    </source>
</evidence>
<dbReference type="PANTHER" id="PTHR22749">
    <property type="entry name" value="RIBOFLAVIN KINASE/FMN ADENYLYLTRANSFERASE"/>
    <property type="match status" value="1"/>
</dbReference>
<evidence type="ECO:0000256" key="9">
    <source>
        <dbReference type="ARBA" id="ARBA00022827"/>
    </source>
</evidence>
<dbReference type="InterPro" id="IPR002606">
    <property type="entry name" value="Riboflavin_kinase_bac"/>
</dbReference>
<dbReference type="CDD" id="cd02064">
    <property type="entry name" value="FAD_synthetase_N"/>
    <property type="match status" value="1"/>
</dbReference>
<evidence type="ECO:0000256" key="4">
    <source>
        <dbReference type="ARBA" id="ARBA00022643"/>
    </source>
</evidence>
<comment type="similarity">
    <text evidence="14">Belongs to the ribF family.</text>
</comment>
<reference evidence="16" key="1">
    <citation type="submission" date="2020-04" db="EMBL/GenBank/DDBJ databases">
        <title>Deep metagenomics examines the oral microbiome during advanced dental caries in children, revealing novel taxa and co-occurrences with host molecules.</title>
        <authorList>
            <person name="Baker J.L."/>
            <person name="Morton J.T."/>
            <person name="Dinis M."/>
            <person name="Alvarez R."/>
            <person name="Tran N.C."/>
            <person name="Knight R."/>
            <person name="Edlund A."/>
        </authorList>
    </citation>
    <scope>NUCLEOTIDE SEQUENCE</scope>
    <source>
        <strain evidence="16">JCVI_32_bin.14</strain>
    </source>
</reference>
<keyword evidence="10 14" id="KW-0067">ATP-binding</keyword>
<evidence type="ECO:0000256" key="12">
    <source>
        <dbReference type="ARBA" id="ARBA00047880"/>
    </source>
</evidence>
<dbReference type="Pfam" id="PF01687">
    <property type="entry name" value="Flavokinase"/>
    <property type="match status" value="1"/>
</dbReference>